<dbReference type="VEuPathDB" id="FungiDB:B9J08_001100"/>
<dbReference type="VEuPathDB" id="FungiDB:QG37_00608"/>
<dbReference type="EMBL" id="LGST01000004">
    <property type="protein sequence ID" value="KNE02352.1"/>
    <property type="molecule type" value="Genomic_DNA"/>
</dbReference>
<sequence>MDSDPKNIGSLVSLLDEQINGTETSIVSLQTLARQLVPNEIYDDLSKEQDKTEDETVHADKEAVIKELEKARIELVVSLQQQDFIGSKLEAMIADSELLVNSVMEHCSANERVTGAEEAAFEERMSGYKKAVEDVTLKDLDENLQKSTVALKHLQSDALRAFENILSNHDKALSTEYKHQLTEVINTLNATFESLVKR</sequence>
<evidence type="ECO:0000313" key="2">
    <source>
        <dbReference type="Proteomes" id="UP000037122"/>
    </source>
</evidence>
<comment type="caution">
    <text evidence="1">The sequence shown here is derived from an EMBL/GenBank/DDBJ whole genome shotgun (WGS) entry which is preliminary data.</text>
</comment>
<accession>A0A0L0P7K8</accession>
<dbReference type="VEuPathDB" id="FungiDB:CJI96_0002948"/>
<dbReference type="AlphaFoldDB" id="A0A0L0P7K8"/>
<organism evidence="1 2">
    <name type="scientific">Candidozyma auris</name>
    <name type="common">Yeast</name>
    <name type="synonym">Candida auris</name>
    <dbReference type="NCBI Taxonomy" id="498019"/>
    <lineage>
        <taxon>Eukaryota</taxon>
        <taxon>Fungi</taxon>
        <taxon>Dikarya</taxon>
        <taxon>Ascomycota</taxon>
        <taxon>Saccharomycotina</taxon>
        <taxon>Pichiomycetes</taxon>
        <taxon>Metschnikowiaceae</taxon>
        <taxon>Candidozyma</taxon>
    </lineage>
</organism>
<evidence type="ECO:0000313" key="1">
    <source>
        <dbReference type="EMBL" id="KNE02352.1"/>
    </source>
</evidence>
<proteinExistence type="predicted"/>
<dbReference type="Proteomes" id="UP000037122">
    <property type="component" value="Unassembled WGS sequence"/>
</dbReference>
<dbReference type="VEuPathDB" id="FungiDB:CJI97_001506"/>
<dbReference type="VEuPathDB" id="FungiDB:CJJ07_005254"/>
<reference evidence="2" key="1">
    <citation type="journal article" date="2015" name="BMC Genomics">
        <title>Draft genome of a commonly misdiagnosed multidrug resistant pathogen Candida auris.</title>
        <authorList>
            <person name="Chatterjee S."/>
            <person name="Alampalli S.V."/>
            <person name="Nageshan R.K."/>
            <person name="Chettiar S.T."/>
            <person name="Joshi S."/>
            <person name="Tatu U.S."/>
        </authorList>
    </citation>
    <scope>NUCLEOTIDE SEQUENCE [LARGE SCALE GENOMIC DNA]</scope>
    <source>
        <strain evidence="2">6684</strain>
    </source>
</reference>
<gene>
    <name evidence="1" type="ORF">QG37_00608</name>
</gene>
<protein>
    <submittedName>
        <fullName evidence="1">Uncharacterized protein</fullName>
    </submittedName>
</protein>
<name>A0A0L0P7K8_CANAR</name>
<dbReference type="VEuPathDB" id="FungiDB:CJJ09_003358"/>